<accession>A0A1D9G719</accession>
<dbReference type="Proteomes" id="UP000176944">
    <property type="component" value="Chromosome"/>
</dbReference>
<evidence type="ECO:0008006" key="4">
    <source>
        <dbReference type="Google" id="ProtNLM"/>
    </source>
</evidence>
<keyword evidence="1" id="KW-0812">Transmembrane</keyword>
<feature type="transmembrane region" description="Helical" evidence="1">
    <location>
        <begin position="68"/>
        <end position="92"/>
    </location>
</feature>
<dbReference type="InterPro" id="IPR036514">
    <property type="entry name" value="SGNH_hydro_sf"/>
</dbReference>
<feature type="transmembrane region" description="Helical" evidence="1">
    <location>
        <begin position="40"/>
        <end position="56"/>
    </location>
</feature>
<name>A0A1D9G719_MOOP1</name>
<evidence type="ECO:0000313" key="3">
    <source>
        <dbReference type="Proteomes" id="UP000176944"/>
    </source>
</evidence>
<protein>
    <recommendedName>
        <fullName evidence="4">SGNH hydrolase-type esterase domain-containing protein</fullName>
    </recommendedName>
</protein>
<feature type="transmembrane region" description="Helical" evidence="1">
    <location>
        <begin position="7"/>
        <end position="28"/>
    </location>
</feature>
<dbReference type="EMBL" id="CP017708">
    <property type="protein sequence ID" value="AOY83416.1"/>
    <property type="molecule type" value="Genomic_DNA"/>
</dbReference>
<sequence length="463" mass="52868">MRRREKFANIVLTGAITFCLAVLIHSTFLSPLSPKELTKYYLVAVAGILLFGFALLKWREETKVNFALALLSIGFGLYLLEVLLFFGVAGGIRKPTEERIRLEGIKRAQQSGVPFDKRTKLQVLMDLRKEGIEAYPGFHAFFLRGTGGVDVGEDHIYPLGGVSNKLTILCNESGEWSVYQSDEHGFNNPPGIYENRALDMVLIGDSFTHGACVKPGEDIGGQLRQRNRQVLNLGNIGNGPLAELATLKEYGAPVRPRIVLWFYYEENDIEGLISEKKSSFLLQYLERDFSQGLLKRQPEIDQFLVNYIKKQEKIQASRNRLSYKFRSISRLYDLRRELKFIISKPSPTEVSQREASSLPLFRKILSEAKDQVNSWDGQLYFVYLPAWDRYGGTPNNDNLHYRNDVLSLVEELEIPIIDFHDVISTHPDPLSLFPFRMPAHYAAEGYRLLAEQIDTYLRLNFAE</sequence>
<proteinExistence type="predicted"/>
<evidence type="ECO:0000256" key="1">
    <source>
        <dbReference type="SAM" id="Phobius"/>
    </source>
</evidence>
<gene>
    <name evidence="2" type="ORF">BJP36_29380</name>
</gene>
<reference evidence="3" key="1">
    <citation type="submission" date="2016-10" db="EMBL/GenBank/DDBJ databases">
        <title>Comparative genomics uncovers the prolific and rare metabolic potential of the cyanobacterial genus Moorea.</title>
        <authorList>
            <person name="Leao T."/>
            <person name="Castelao G."/>
            <person name="Korobeynikov A."/>
            <person name="Monroe E.A."/>
            <person name="Podell S."/>
            <person name="Glukhov E."/>
            <person name="Allen E."/>
            <person name="Gerwick W.H."/>
            <person name="Gerwick L."/>
        </authorList>
    </citation>
    <scope>NUCLEOTIDE SEQUENCE [LARGE SCALE GENOMIC DNA]</scope>
    <source>
        <strain evidence="3">JHB</strain>
    </source>
</reference>
<keyword evidence="1" id="KW-0472">Membrane</keyword>
<keyword evidence="1" id="KW-1133">Transmembrane helix</keyword>
<organism evidence="2 3">
    <name type="scientific">Moorena producens (strain JHB)</name>
    <dbReference type="NCBI Taxonomy" id="1454205"/>
    <lineage>
        <taxon>Bacteria</taxon>
        <taxon>Bacillati</taxon>
        <taxon>Cyanobacteriota</taxon>
        <taxon>Cyanophyceae</taxon>
        <taxon>Coleofasciculales</taxon>
        <taxon>Coleofasciculaceae</taxon>
        <taxon>Moorena</taxon>
    </lineage>
</organism>
<evidence type="ECO:0000313" key="2">
    <source>
        <dbReference type="EMBL" id="AOY83416.1"/>
    </source>
</evidence>
<dbReference type="AlphaFoldDB" id="A0A1D9G719"/>
<dbReference type="SUPFAM" id="SSF52266">
    <property type="entry name" value="SGNH hydrolase"/>
    <property type="match status" value="1"/>
</dbReference>
<dbReference type="Gene3D" id="3.40.50.1110">
    <property type="entry name" value="SGNH hydrolase"/>
    <property type="match status" value="1"/>
</dbReference>